<accession>A0A9P4T4G7</accession>
<evidence type="ECO:0000313" key="6">
    <source>
        <dbReference type="Proteomes" id="UP000801428"/>
    </source>
</evidence>
<dbReference type="SUPFAM" id="SSF52540">
    <property type="entry name" value="P-loop containing nucleoside triphosphate hydrolases"/>
    <property type="match status" value="1"/>
</dbReference>
<dbReference type="Gene3D" id="3.40.50.300">
    <property type="entry name" value="P-loop containing nucleotide triphosphate hydrolases"/>
    <property type="match status" value="2"/>
</dbReference>
<dbReference type="PANTHER" id="PTHR10887:SF495">
    <property type="entry name" value="HELICASE SENATAXIN ISOFORM X1-RELATED"/>
    <property type="match status" value="1"/>
</dbReference>
<feature type="domain" description="DNA2/NAM7 helicase helicase" evidence="3">
    <location>
        <begin position="546"/>
        <end position="820"/>
    </location>
</feature>
<keyword evidence="1" id="KW-0347">Helicase</keyword>
<evidence type="ECO:0000313" key="5">
    <source>
        <dbReference type="EMBL" id="KAF2994660.1"/>
    </source>
</evidence>
<evidence type="ECO:0000256" key="2">
    <source>
        <dbReference type="SAM" id="MobiDB-lite"/>
    </source>
</evidence>
<dbReference type="InterPro" id="IPR027417">
    <property type="entry name" value="P-loop_NTPase"/>
</dbReference>
<gene>
    <name evidence="5" type="ORF">E8E13_000662</name>
</gene>
<dbReference type="Pfam" id="PF13087">
    <property type="entry name" value="AAA_12"/>
    <property type="match status" value="1"/>
</dbReference>
<keyword evidence="1" id="KW-0067">ATP-binding</keyword>
<name>A0A9P4T4G7_CURKU</name>
<dbReference type="InterPro" id="IPR041679">
    <property type="entry name" value="DNA2/NAM7-like_C"/>
</dbReference>
<protein>
    <submittedName>
        <fullName evidence="5">Uncharacterized protein</fullName>
    </submittedName>
</protein>
<evidence type="ECO:0000259" key="4">
    <source>
        <dbReference type="Pfam" id="PF13087"/>
    </source>
</evidence>
<organism evidence="5 6">
    <name type="scientific">Curvularia kusanoi</name>
    <name type="common">Cochliobolus kusanoi</name>
    <dbReference type="NCBI Taxonomy" id="90978"/>
    <lineage>
        <taxon>Eukaryota</taxon>
        <taxon>Fungi</taxon>
        <taxon>Dikarya</taxon>
        <taxon>Ascomycota</taxon>
        <taxon>Pezizomycotina</taxon>
        <taxon>Dothideomycetes</taxon>
        <taxon>Pleosporomycetidae</taxon>
        <taxon>Pleosporales</taxon>
        <taxon>Pleosporineae</taxon>
        <taxon>Pleosporaceae</taxon>
        <taxon>Curvularia</taxon>
    </lineage>
</organism>
<dbReference type="CDD" id="cd18808">
    <property type="entry name" value="SF1_C_Upf1"/>
    <property type="match status" value="1"/>
</dbReference>
<keyword evidence="1" id="KW-0547">Nucleotide-binding</keyword>
<dbReference type="Proteomes" id="UP000801428">
    <property type="component" value="Unassembled WGS sequence"/>
</dbReference>
<dbReference type="AlphaFoldDB" id="A0A9P4T4G7"/>
<evidence type="ECO:0000259" key="3">
    <source>
        <dbReference type="Pfam" id="PF13086"/>
    </source>
</evidence>
<feature type="region of interest" description="Disordered" evidence="2">
    <location>
        <begin position="1"/>
        <end position="25"/>
    </location>
</feature>
<dbReference type="PANTHER" id="PTHR10887">
    <property type="entry name" value="DNA2/NAM7 HELICASE FAMILY"/>
    <property type="match status" value="1"/>
</dbReference>
<comment type="caution">
    <text evidence="5">The sequence shown here is derived from an EMBL/GenBank/DDBJ whole genome shotgun (WGS) entry which is preliminary data.</text>
</comment>
<keyword evidence="1" id="KW-0378">Hydrolase</keyword>
<dbReference type="Pfam" id="PF13086">
    <property type="entry name" value="AAA_11"/>
    <property type="match status" value="1"/>
</dbReference>
<reference evidence="5" key="1">
    <citation type="submission" date="2019-04" db="EMBL/GenBank/DDBJ databases">
        <title>Sequencing of skin fungus with MAO and IRED activity.</title>
        <authorList>
            <person name="Marsaioli A.J."/>
            <person name="Bonatto J.M.C."/>
            <person name="Reis Junior O."/>
        </authorList>
    </citation>
    <scope>NUCLEOTIDE SEQUENCE</scope>
    <source>
        <strain evidence="5">30M1</strain>
    </source>
</reference>
<sequence length="1134" mass="127658">MESTSANPPGFGELNQGRERVKTSDLSPAQKVTIYEQYEVEAHNFRSDIEIKTALELRGIDVAKTSFRTRGVPCVVAFRESMNAPAVFVGPRIGPAQTDAKGKSVPPRQDIVKVQFNLDTQTPNIEITTQRGGNGASDAVLSGRITVHNLEWPAPDGPDVMCGGLTKESRTDIEFLNTNKEFPSTADTDELRRLHEKGELFEIIVHLKSDAPLHWAGLSTTSFEEINNRRIDSDVLPDSENSTAFSDALVQGFHRVRHSQNPTVTFYLRINPGVERMKYLLRMFNMCRNGGFWFYRKQTDRVDKVEFPEKELVVPRWMVTEWEFDCHYDDRGQRSFSNPRPYLWDGHRLPPNWPNANEGAFLLKLGVYHERIRAARNLKELCQSDRFPFTGRFEQVEGFDGYHICKIHIDDDSLAYHADVKMPAPGTRLQIQIETSPDSLINLRGAVVNSYLEDDCEFMCVVTGRKHIQADVHFPLRVDYIVDDLPYKRQMESIQKIQSIEEKPSGVDMKAVFFNDEPSAPHQSYLADKIDQGKFLAIVAKSLKQPNKTQLEAVKACVAADSGLSLVQGPPGTGKTETLNIIARAMLGCGVNTLVCSSTNASIKKLAETFDRSAKAGGWLPEHEYILFSGAYVRIEDAVKLKRNMEISKSLEGPDRAASQQDIDVMRNAENIAQEHARSMLGDRSKTPEYELTFGCKLKKAIKRWAADTTQEIHEKARQYQQMHSSLLSTAKENRRKLLDALADCEYDLGVWYLRHEIKAVFCTPSSSAHELLSTAFQPEEIIIDEAAQESLASLATPCGAYKDTAKHITLVGDQKQGRPIFAAATSNLGHKQLSRSLFEEESESKRRVHRFVLLNESYRCVPELLDFTRFFYNNLVSAEGAEKMDIPLQNTIKLFWTQYLRSNFKGSLLQVAIDVNCTHRNVKKTTTLQNLAEADMIADIVVAMLNFTPGNDGRAIMPSNLVALTPYTGQVFALRSAFLKKKDSRLLEVRISCVAQSKGLEWNIVLFSSVISVGGKRLEADDKFPIKFVADPTNINVAMSRARIGRFIVGGLYTMAQMAVGHHTTVLYNKSSAWFSHLKTLATTDNIVTDMELRHRFEQGAAPKSRDIKRLRFRLAASAHLNTKRKRDSTGEE</sequence>
<keyword evidence="6" id="KW-1185">Reference proteome</keyword>
<dbReference type="EMBL" id="SWKU01000038">
    <property type="protein sequence ID" value="KAF2994660.1"/>
    <property type="molecule type" value="Genomic_DNA"/>
</dbReference>
<dbReference type="InterPro" id="IPR047187">
    <property type="entry name" value="SF1_C_Upf1"/>
</dbReference>
<dbReference type="GO" id="GO:0004386">
    <property type="term" value="F:helicase activity"/>
    <property type="evidence" value="ECO:0007669"/>
    <property type="project" value="InterPro"/>
</dbReference>
<dbReference type="InterPro" id="IPR041677">
    <property type="entry name" value="DNA2/NAM7_AAA_11"/>
</dbReference>
<dbReference type="InterPro" id="IPR045055">
    <property type="entry name" value="DNA2/NAM7-like"/>
</dbReference>
<evidence type="ECO:0000256" key="1">
    <source>
        <dbReference type="ARBA" id="ARBA00022806"/>
    </source>
</evidence>
<proteinExistence type="predicted"/>
<feature type="domain" description="DNA2/NAM7 helicase-like C-terminal" evidence="4">
    <location>
        <begin position="834"/>
        <end position="1051"/>
    </location>
</feature>
<dbReference type="OrthoDB" id="3793553at2759"/>